<gene>
    <name evidence="1" type="ORF">RCOM_0051340</name>
</gene>
<dbReference type="InParanoid" id="B9T9F9"/>
<name>B9T9F9_RICCO</name>
<protein>
    <submittedName>
        <fullName evidence="1">Uncharacterized protein</fullName>
    </submittedName>
</protein>
<sequence>MNTTHDPVDGLNAPIFSAHAISLAVGAIRRAQGKLLPRDCAEYSAEWLAVIEEFARDVTRALDAL</sequence>
<organism evidence="1 2">
    <name type="scientific">Ricinus communis</name>
    <name type="common">Castor bean</name>
    <dbReference type="NCBI Taxonomy" id="3988"/>
    <lineage>
        <taxon>Eukaryota</taxon>
        <taxon>Viridiplantae</taxon>
        <taxon>Streptophyta</taxon>
        <taxon>Embryophyta</taxon>
        <taxon>Tracheophyta</taxon>
        <taxon>Spermatophyta</taxon>
        <taxon>Magnoliopsida</taxon>
        <taxon>eudicotyledons</taxon>
        <taxon>Gunneridae</taxon>
        <taxon>Pentapetalae</taxon>
        <taxon>rosids</taxon>
        <taxon>fabids</taxon>
        <taxon>Malpighiales</taxon>
        <taxon>Euphorbiaceae</taxon>
        <taxon>Acalyphoideae</taxon>
        <taxon>Acalypheae</taxon>
        <taxon>Ricinus</taxon>
    </lineage>
</organism>
<reference evidence="2" key="1">
    <citation type="journal article" date="2010" name="Nat. Biotechnol.">
        <title>Draft genome sequence of the oilseed species Ricinus communis.</title>
        <authorList>
            <person name="Chan A.P."/>
            <person name="Crabtree J."/>
            <person name="Zhao Q."/>
            <person name="Lorenzi H."/>
            <person name="Orvis J."/>
            <person name="Puiu D."/>
            <person name="Melake-Berhan A."/>
            <person name="Jones K.M."/>
            <person name="Redman J."/>
            <person name="Chen G."/>
            <person name="Cahoon E.B."/>
            <person name="Gedil M."/>
            <person name="Stanke M."/>
            <person name="Haas B.J."/>
            <person name="Wortman J.R."/>
            <person name="Fraser-Liggett C.M."/>
            <person name="Ravel J."/>
            <person name="Rabinowicz P.D."/>
        </authorList>
    </citation>
    <scope>NUCLEOTIDE SEQUENCE [LARGE SCALE GENOMIC DNA]</scope>
    <source>
        <strain evidence="2">cv. Hale</strain>
    </source>
</reference>
<dbReference type="AlphaFoldDB" id="B9T9F9"/>
<keyword evidence="2" id="KW-1185">Reference proteome</keyword>
<proteinExistence type="predicted"/>
<dbReference type="EMBL" id="EQ975358">
    <property type="protein sequence ID" value="EEF27508.1"/>
    <property type="molecule type" value="Genomic_DNA"/>
</dbReference>
<accession>B9T9F9</accession>
<evidence type="ECO:0000313" key="1">
    <source>
        <dbReference type="EMBL" id="EEF27508.1"/>
    </source>
</evidence>
<evidence type="ECO:0000313" key="2">
    <source>
        <dbReference type="Proteomes" id="UP000008311"/>
    </source>
</evidence>
<dbReference type="Proteomes" id="UP000008311">
    <property type="component" value="Unassembled WGS sequence"/>
</dbReference>